<dbReference type="AlphaFoldDB" id="A0A8D8Q8V8"/>
<proteinExistence type="predicted"/>
<sequence>MTFLKSTQNSKFKQILTCSFRRTRFHTHLGVSDFFHRRLFHRGAAYQISLIFKNTQYWAPRAPRGPRAPKNSRNIFDLMLSSVDQDRVCQKTLYYNTIICYCNIDYNTIVYFFIKMLLLPMFNPVYC</sequence>
<organism evidence="1">
    <name type="scientific">Cacopsylla melanoneura</name>
    <dbReference type="NCBI Taxonomy" id="428564"/>
    <lineage>
        <taxon>Eukaryota</taxon>
        <taxon>Metazoa</taxon>
        <taxon>Ecdysozoa</taxon>
        <taxon>Arthropoda</taxon>
        <taxon>Hexapoda</taxon>
        <taxon>Insecta</taxon>
        <taxon>Pterygota</taxon>
        <taxon>Neoptera</taxon>
        <taxon>Paraneoptera</taxon>
        <taxon>Hemiptera</taxon>
        <taxon>Sternorrhyncha</taxon>
        <taxon>Psylloidea</taxon>
        <taxon>Psyllidae</taxon>
        <taxon>Psyllinae</taxon>
        <taxon>Cacopsylla</taxon>
    </lineage>
</organism>
<protein>
    <submittedName>
        <fullName evidence="1">Uncharacterized protein</fullName>
    </submittedName>
</protein>
<accession>A0A8D8Q8V8</accession>
<reference evidence="1" key="1">
    <citation type="submission" date="2021-05" db="EMBL/GenBank/DDBJ databases">
        <authorList>
            <person name="Alioto T."/>
            <person name="Alioto T."/>
            <person name="Gomez Garrido J."/>
        </authorList>
    </citation>
    <scope>NUCLEOTIDE SEQUENCE</scope>
</reference>
<name>A0A8D8Q8V8_9HEMI</name>
<dbReference type="EMBL" id="HBUF01064726">
    <property type="protein sequence ID" value="CAG6627236.1"/>
    <property type="molecule type" value="Transcribed_RNA"/>
</dbReference>
<evidence type="ECO:0000313" key="1">
    <source>
        <dbReference type="EMBL" id="CAG6627236.1"/>
    </source>
</evidence>